<protein>
    <submittedName>
        <fullName evidence="1">Hemolytic lectin</fullName>
    </submittedName>
</protein>
<proteinExistence type="predicted"/>
<dbReference type="Pfam" id="PF03318">
    <property type="entry name" value="ETX_MTX2"/>
    <property type="match status" value="1"/>
</dbReference>
<gene>
    <name evidence="1" type="ORF">DFH07DRAFT_731507</name>
</gene>
<dbReference type="PANTHER" id="PTHR39244">
    <property type="entry name" value="NATTERIN-4"/>
    <property type="match status" value="1"/>
</dbReference>
<dbReference type="EMBL" id="JARJLG010000011">
    <property type="protein sequence ID" value="KAJ7776928.1"/>
    <property type="molecule type" value="Genomic_DNA"/>
</dbReference>
<dbReference type="PANTHER" id="PTHR39244:SF5">
    <property type="entry name" value="NATTERIN-3-LIKE"/>
    <property type="match status" value="1"/>
</dbReference>
<dbReference type="InterPro" id="IPR004991">
    <property type="entry name" value="Aerolysin-like"/>
</dbReference>
<dbReference type="Gene3D" id="2.170.15.10">
    <property type="entry name" value="Proaerolysin, chain A, domain 3"/>
    <property type="match status" value="1"/>
</dbReference>
<evidence type="ECO:0000313" key="2">
    <source>
        <dbReference type="Proteomes" id="UP001215280"/>
    </source>
</evidence>
<evidence type="ECO:0000313" key="1">
    <source>
        <dbReference type="EMBL" id="KAJ7776928.1"/>
    </source>
</evidence>
<comment type="caution">
    <text evidence="1">The sequence shown here is derived from an EMBL/GenBank/DDBJ whole genome shotgun (WGS) entry which is preliminary data.</text>
</comment>
<dbReference type="InterPro" id="IPR053237">
    <property type="entry name" value="Natterin_C"/>
</dbReference>
<dbReference type="SUPFAM" id="SSF56973">
    <property type="entry name" value="Aerolisin/ETX pore-forming domain"/>
    <property type="match status" value="1"/>
</dbReference>
<keyword evidence="2" id="KW-1185">Reference proteome</keyword>
<dbReference type="AlphaFoldDB" id="A0AAD7K6W0"/>
<organism evidence="1 2">
    <name type="scientific">Mycena maculata</name>
    <dbReference type="NCBI Taxonomy" id="230809"/>
    <lineage>
        <taxon>Eukaryota</taxon>
        <taxon>Fungi</taxon>
        <taxon>Dikarya</taxon>
        <taxon>Basidiomycota</taxon>
        <taxon>Agaricomycotina</taxon>
        <taxon>Agaricomycetes</taxon>
        <taxon>Agaricomycetidae</taxon>
        <taxon>Agaricales</taxon>
        <taxon>Marasmiineae</taxon>
        <taxon>Mycenaceae</taxon>
        <taxon>Mycena</taxon>
    </lineage>
</organism>
<reference evidence="1" key="1">
    <citation type="submission" date="2023-03" db="EMBL/GenBank/DDBJ databases">
        <title>Massive genome expansion in bonnet fungi (Mycena s.s.) driven by repeated elements and novel gene families across ecological guilds.</title>
        <authorList>
            <consortium name="Lawrence Berkeley National Laboratory"/>
            <person name="Harder C.B."/>
            <person name="Miyauchi S."/>
            <person name="Viragh M."/>
            <person name="Kuo A."/>
            <person name="Thoen E."/>
            <person name="Andreopoulos B."/>
            <person name="Lu D."/>
            <person name="Skrede I."/>
            <person name="Drula E."/>
            <person name="Henrissat B."/>
            <person name="Morin E."/>
            <person name="Kohler A."/>
            <person name="Barry K."/>
            <person name="LaButti K."/>
            <person name="Morin E."/>
            <person name="Salamov A."/>
            <person name="Lipzen A."/>
            <person name="Mereny Z."/>
            <person name="Hegedus B."/>
            <person name="Baldrian P."/>
            <person name="Stursova M."/>
            <person name="Weitz H."/>
            <person name="Taylor A."/>
            <person name="Grigoriev I.V."/>
            <person name="Nagy L.G."/>
            <person name="Martin F."/>
            <person name="Kauserud H."/>
        </authorList>
    </citation>
    <scope>NUCLEOTIDE SEQUENCE</scope>
    <source>
        <strain evidence="1">CBHHK188m</strain>
    </source>
</reference>
<name>A0AAD7K6W0_9AGAR</name>
<accession>A0AAD7K6W0</accession>
<dbReference type="Proteomes" id="UP001215280">
    <property type="component" value="Unassembled WGS sequence"/>
</dbReference>
<dbReference type="CDD" id="cd20215">
    <property type="entry name" value="PFM_LSL-like"/>
    <property type="match status" value="1"/>
</dbReference>
<dbReference type="Gene3D" id="2.80.10.50">
    <property type="match status" value="1"/>
</dbReference>
<sequence>MSDFYIPPENIFFRLIGNDTARALFSRRTGTPGFGAHPANDVLTSSWFSLVRGTGNRDGLFAIRGRESGWVLYSRTAQLPLVGHDTENGRYDDNWFRLQPGTGAWAGMVCLVVPSTNTVIVLRASNPTLVTNYEALPGVVGRYSDQFFALDYEDMIIDRIEYNLSLGRIISNTPRVLASQTLHNQTSQPQQMIFEMEESVTHTSSFEFSRGITLSVGVTMSGGIPFIFDTEIRVDTSSTETRTYGQEESITKTYKATFPVNAGPYSSVRAVSRVNSGILDVPYTLHLRSRSTNTQATSHGTWRGVSTWELTHTLTDILPDGTEREHREVRVEAENTAEGENAAQ</sequence>